<organism evidence="1 2">
    <name type="scientific">Gossypium lobatum</name>
    <dbReference type="NCBI Taxonomy" id="34289"/>
    <lineage>
        <taxon>Eukaryota</taxon>
        <taxon>Viridiplantae</taxon>
        <taxon>Streptophyta</taxon>
        <taxon>Embryophyta</taxon>
        <taxon>Tracheophyta</taxon>
        <taxon>Spermatophyta</taxon>
        <taxon>Magnoliopsida</taxon>
        <taxon>eudicotyledons</taxon>
        <taxon>Gunneridae</taxon>
        <taxon>Pentapetalae</taxon>
        <taxon>rosids</taxon>
        <taxon>malvids</taxon>
        <taxon>Malvales</taxon>
        <taxon>Malvaceae</taxon>
        <taxon>Malvoideae</taxon>
        <taxon>Gossypium</taxon>
    </lineage>
</organism>
<sequence length="26" mass="2721">MNPSTNTVVGAEVTHSFSTNVNTITV</sequence>
<keyword evidence="2" id="KW-1185">Reference proteome</keyword>
<evidence type="ECO:0000313" key="2">
    <source>
        <dbReference type="Proteomes" id="UP000593572"/>
    </source>
</evidence>
<feature type="non-terminal residue" evidence="1">
    <location>
        <position position="26"/>
    </location>
</feature>
<comment type="caution">
    <text evidence="1">The sequence shown here is derived from an EMBL/GenBank/DDBJ whole genome shotgun (WGS) entry which is preliminary data.</text>
</comment>
<dbReference type="AlphaFoldDB" id="A0A7J8NI92"/>
<proteinExistence type="predicted"/>
<evidence type="ECO:0000313" key="1">
    <source>
        <dbReference type="EMBL" id="MBA0576685.1"/>
    </source>
</evidence>
<reference evidence="1 2" key="1">
    <citation type="journal article" date="2019" name="Genome Biol. Evol.">
        <title>Insights into the evolution of the New World diploid cottons (Gossypium, subgenus Houzingenia) based on genome sequencing.</title>
        <authorList>
            <person name="Grover C.E."/>
            <person name="Arick M.A. 2nd"/>
            <person name="Thrash A."/>
            <person name="Conover J.L."/>
            <person name="Sanders W.S."/>
            <person name="Peterson D.G."/>
            <person name="Frelichowski J.E."/>
            <person name="Scheffler J.A."/>
            <person name="Scheffler B.E."/>
            <person name="Wendel J.F."/>
        </authorList>
    </citation>
    <scope>NUCLEOTIDE SEQUENCE [LARGE SCALE GENOMIC DNA]</scope>
    <source>
        <strain evidence="1">157</strain>
        <tissue evidence="1">Leaf</tissue>
    </source>
</reference>
<accession>A0A7J8NI92</accession>
<dbReference type="Proteomes" id="UP000593572">
    <property type="component" value="Unassembled WGS sequence"/>
</dbReference>
<name>A0A7J8NI92_9ROSI</name>
<dbReference type="EMBL" id="JABEZX010350859">
    <property type="protein sequence ID" value="MBA0576685.1"/>
    <property type="molecule type" value="Genomic_DNA"/>
</dbReference>
<gene>
    <name evidence="1" type="ORF">Golob_027644</name>
</gene>
<protein>
    <submittedName>
        <fullName evidence="1">Uncharacterized protein</fullName>
    </submittedName>
</protein>